<evidence type="ECO:0000313" key="3">
    <source>
        <dbReference type="Proteomes" id="UP000800235"/>
    </source>
</evidence>
<feature type="region of interest" description="Disordered" evidence="1">
    <location>
        <begin position="67"/>
        <end position="157"/>
    </location>
</feature>
<feature type="compositionally biased region" description="Low complexity" evidence="1">
    <location>
        <begin position="129"/>
        <end position="147"/>
    </location>
</feature>
<organism evidence="2 3">
    <name type="scientific">Tothia fuscella</name>
    <dbReference type="NCBI Taxonomy" id="1048955"/>
    <lineage>
        <taxon>Eukaryota</taxon>
        <taxon>Fungi</taxon>
        <taxon>Dikarya</taxon>
        <taxon>Ascomycota</taxon>
        <taxon>Pezizomycotina</taxon>
        <taxon>Dothideomycetes</taxon>
        <taxon>Pleosporomycetidae</taxon>
        <taxon>Venturiales</taxon>
        <taxon>Cylindrosympodiaceae</taxon>
        <taxon>Tothia</taxon>
    </lineage>
</organism>
<comment type="caution">
    <text evidence="2">The sequence shown here is derived from an EMBL/GenBank/DDBJ whole genome shotgun (WGS) entry which is preliminary data.</text>
</comment>
<dbReference type="EMBL" id="MU007113">
    <property type="protein sequence ID" value="KAF2420155.1"/>
    <property type="molecule type" value="Genomic_DNA"/>
</dbReference>
<proteinExistence type="predicted"/>
<dbReference type="PANTHER" id="PTHR42085:SF2">
    <property type="entry name" value="F-BOX DOMAIN-CONTAINING PROTEIN"/>
    <property type="match status" value="1"/>
</dbReference>
<dbReference type="OrthoDB" id="62952at2759"/>
<reference evidence="2" key="1">
    <citation type="journal article" date="2020" name="Stud. Mycol.">
        <title>101 Dothideomycetes genomes: a test case for predicting lifestyles and emergence of pathogens.</title>
        <authorList>
            <person name="Haridas S."/>
            <person name="Albert R."/>
            <person name="Binder M."/>
            <person name="Bloem J."/>
            <person name="Labutti K."/>
            <person name="Salamov A."/>
            <person name="Andreopoulos B."/>
            <person name="Baker S."/>
            <person name="Barry K."/>
            <person name="Bills G."/>
            <person name="Bluhm B."/>
            <person name="Cannon C."/>
            <person name="Castanera R."/>
            <person name="Culley D."/>
            <person name="Daum C."/>
            <person name="Ezra D."/>
            <person name="Gonzalez J."/>
            <person name="Henrissat B."/>
            <person name="Kuo A."/>
            <person name="Liang C."/>
            <person name="Lipzen A."/>
            <person name="Lutzoni F."/>
            <person name="Magnuson J."/>
            <person name="Mondo S."/>
            <person name="Nolan M."/>
            <person name="Ohm R."/>
            <person name="Pangilinan J."/>
            <person name="Park H.-J."/>
            <person name="Ramirez L."/>
            <person name="Alfaro M."/>
            <person name="Sun H."/>
            <person name="Tritt A."/>
            <person name="Yoshinaga Y."/>
            <person name="Zwiers L.-H."/>
            <person name="Turgeon B."/>
            <person name="Goodwin S."/>
            <person name="Spatafora J."/>
            <person name="Crous P."/>
            <person name="Grigoriev I."/>
        </authorList>
    </citation>
    <scope>NUCLEOTIDE SEQUENCE</scope>
    <source>
        <strain evidence="2">CBS 130266</strain>
    </source>
</reference>
<gene>
    <name evidence="2" type="ORF">EJ08DRAFT_31721</name>
</gene>
<feature type="region of interest" description="Disordered" evidence="1">
    <location>
        <begin position="1"/>
        <end position="31"/>
    </location>
</feature>
<dbReference type="InterPro" id="IPR038883">
    <property type="entry name" value="AN11006-like"/>
</dbReference>
<name>A0A9P4TT11_9PEZI</name>
<accession>A0A9P4TT11</accession>
<dbReference type="AlphaFoldDB" id="A0A9P4TT11"/>
<evidence type="ECO:0000256" key="1">
    <source>
        <dbReference type="SAM" id="MobiDB-lite"/>
    </source>
</evidence>
<protein>
    <submittedName>
        <fullName evidence="2">Uncharacterized protein</fullName>
    </submittedName>
</protein>
<dbReference type="Proteomes" id="UP000800235">
    <property type="component" value="Unassembled WGS sequence"/>
</dbReference>
<sequence>MAKTKRKAVSPLPEEEDIGADFMPTQPRAGESYRARIARSATLGARGEDGRNGGIWGKREVRRIKHLKRSGGQIAPLEDPEEQNAARSEQFEKYSGEDMPEEGITMTTESEIPELDSNSESRSGTVTPGNSASNRATTTSSSSTSVRGTDEASSYLSLPRELRDQTYGYILTQPSPIYIQQPFFNRAVKSIPSIQGISILCANKQINTEASKVFYSTNNFILNLNILTAYDWVSSLPSSVKGQINAITLSGATMTGYVRYDLGLYDSSRLRTTFVNKLVYDLSISSITLEVPEEPAYATRTGGAANTSLGNMQNFLAFSSSRTDFSWALCREFVEVLLSGGADSLRLLYPSHHKIQTVEAAMKLTAVGKFMYTDDEFEVDAAVKRLDMARLAGKRSEFKNKDDVESD</sequence>
<evidence type="ECO:0000313" key="2">
    <source>
        <dbReference type="EMBL" id="KAF2420155.1"/>
    </source>
</evidence>
<keyword evidence="3" id="KW-1185">Reference proteome</keyword>
<feature type="compositionally biased region" description="Polar residues" evidence="1">
    <location>
        <begin position="105"/>
        <end position="128"/>
    </location>
</feature>
<dbReference type="PANTHER" id="PTHR42085">
    <property type="entry name" value="F-BOX DOMAIN-CONTAINING PROTEIN"/>
    <property type="match status" value="1"/>
</dbReference>